<sequence length="53" mass="6186">SILVKDLQNGNIVEEQSSNQSGNKNEKPKNNFVNFSNWLLNMFDNDEHDNYLE</sequence>
<reference evidence="1" key="1">
    <citation type="submission" date="2021-06" db="EMBL/GenBank/DDBJ databases">
        <authorList>
            <person name="Kallberg Y."/>
            <person name="Tangrot J."/>
            <person name="Rosling A."/>
        </authorList>
    </citation>
    <scope>NUCLEOTIDE SEQUENCE</scope>
    <source>
        <strain evidence="1">IL203A</strain>
    </source>
</reference>
<feature type="non-terminal residue" evidence="1">
    <location>
        <position position="1"/>
    </location>
</feature>
<keyword evidence="2" id="KW-1185">Reference proteome</keyword>
<accession>A0ACA9LG66</accession>
<evidence type="ECO:0000313" key="1">
    <source>
        <dbReference type="EMBL" id="CAG8526665.1"/>
    </source>
</evidence>
<comment type="caution">
    <text evidence="1">The sequence shown here is derived from an EMBL/GenBank/DDBJ whole genome shotgun (WGS) entry which is preliminary data.</text>
</comment>
<evidence type="ECO:0000313" key="2">
    <source>
        <dbReference type="Proteomes" id="UP000789702"/>
    </source>
</evidence>
<dbReference type="EMBL" id="CAJVPU010004004">
    <property type="protein sequence ID" value="CAG8526665.1"/>
    <property type="molecule type" value="Genomic_DNA"/>
</dbReference>
<organism evidence="1 2">
    <name type="scientific">Dentiscutata heterogama</name>
    <dbReference type="NCBI Taxonomy" id="1316150"/>
    <lineage>
        <taxon>Eukaryota</taxon>
        <taxon>Fungi</taxon>
        <taxon>Fungi incertae sedis</taxon>
        <taxon>Mucoromycota</taxon>
        <taxon>Glomeromycotina</taxon>
        <taxon>Glomeromycetes</taxon>
        <taxon>Diversisporales</taxon>
        <taxon>Gigasporaceae</taxon>
        <taxon>Dentiscutata</taxon>
    </lineage>
</organism>
<gene>
    <name evidence="1" type="ORF">DHETER_LOCUS4176</name>
</gene>
<name>A0ACA9LG66_9GLOM</name>
<proteinExistence type="predicted"/>
<dbReference type="Proteomes" id="UP000789702">
    <property type="component" value="Unassembled WGS sequence"/>
</dbReference>
<protein>
    <submittedName>
        <fullName evidence="1">16908_t:CDS:1</fullName>
    </submittedName>
</protein>